<feature type="non-terminal residue" evidence="2">
    <location>
        <position position="1"/>
    </location>
</feature>
<dbReference type="AlphaFoldDB" id="A0A371HHM6"/>
<feature type="compositionally biased region" description="Basic residues" evidence="1">
    <location>
        <begin position="89"/>
        <end position="100"/>
    </location>
</feature>
<protein>
    <submittedName>
        <fullName evidence="2">Uncharacterized protein</fullName>
    </submittedName>
</protein>
<organism evidence="2 3">
    <name type="scientific">Mucuna pruriens</name>
    <name type="common">Velvet bean</name>
    <name type="synonym">Dolichos pruriens</name>
    <dbReference type="NCBI Taxonomy" id="157652"/>
    <lineage>
        <taxon>Eukaryota</taxon>
        <taxon>Viridiplantae</taxon>
        <taxon>Streptophyta</taxon>
        <taxon>Embryophyta</taxon>
        <taxon>Tracheophyta</taxon>
        <taxon>Spermatophyta</taxon>
        <taxon>Magnoliopsida</taxon>
        <taxon>eudicotyledons</taxon>
        <taxon>Gunneridae</taxon>
        <taxon>Pentapetalae</taxon>
        <taxon>rosids</taxon>
        <taxon>fabids</taxon>
        <taxon>Fabales</taxon>
        <taxon>Fabaceae</taxon>
        <taxon>Papilionoideae</taxon>
        <taxon>50 kb inversion clade</taxon>
        <taxon>NPAAA clade</taxon>
        <taxon>indigoferoid/millettioid clade</taxon>
        <taxon>Phaseoleae</taxon>
        <taxon>Mucuna</taxon>
    </lineage>
</organism>
<feature type="compositionally biased region" description="Basic and acidic residues" evidence="1">
    <location>
        <begin position="67"/>
        <end position="88"/>
    </location>
</feature>
<reference evidence="2" key="1">
    <citation type="submission" date="2018-05" db="EMBL/GenBank/DDBJ databases">
        <title>Draft genome of Mucuna pruriens seed.</title>
        <authorList>
            <person name="Nnadi N.E."/>
            <person name="Vos R."/>
            <person name="Hasami M.H."/>
            <person name="Devisetty U.K."/>
            <person name="Aguiy J.C."/>
        </authorList>
    </citation>
    <scope>NUCLEOTIDE SEQUENCE [LARGE SCALE GENOMIC DNA]</scope>
    <source>
        <strain evidence="2">JCA_2017</strain>
    </source>
</reference>
<sequence>MHDHDTNKKQRNRTGITNGKIEKCKPIHCRNDCIDTWSCGIMDSASHNNRHGRIVMVHQRWLEHKGKPRHFKSECPNLEKEKEKEKKKSFIKKKKSLMAT</sequence>
<evidence type="ECO:0000313" key="3">
    <source>
        <dbReference type="Proteomes" id="UP000257109"/>
    </source>
</evidence>
<dbReference type="Proteomes" id="UP000257109">
    <property type="component" value="Unassembled WGS sequence"/>
</dbReference>
<name>A0A371HHM6_MUCPR</name>
<proteinExistence type="predicted"/>
<evidence type="ECO:0000313" key="2">
    <source>
        <dbReference type="EMBL" id="RDY02204.1"/>
    </source>
</evidence>
<comment type="caution">
    <text evidence="2">The sequence shown here is derived from an EMBL/GenBank/DDBJ whole genome shotgun (WGS) entry which is preliminary data.</text>
</comment>
<feature type="region of interest" description="Disordered" evidence="1">
    <location>
        <begin position="67"/>
        <end position="100"/>
    </location>
</feature>
<gene>
    <name evidence="2" type="ORF">CR513_14365</name>
</gene>
<keyword evidence="3" id="KW-1185">Reference proteome</keyword>
<accession>A0A371HHM6</accession>
<evidence type="ECO:0000256" key="1">
    <source>
        <dbReference type="SAM" id="MobiDB-lite"/>
    </source>
</evidence>
<dbReference type="EMBL" id="QJKJ01002582">
    <property type="protein sequence ID" value="RDY02204.1"/>
    <property type="molecule type" value="Genomic_DNA"/>
</dbReference>